<dbReference type="PROSITE" id="PS50125">
    <property type="entry name" value="GUANYLATE_CYCLASE_2"/>
    <property type="match status" value="1"/>
</dbReference>
<evidence type="ECO:0000313" key="4">
    <source>
        <dbReference type="Proteomes" id="UP000182915"/>
    </source>
</evidence>
<dbReference type="Proteomes" id="UP000182915">
    <property type="component" value="Chromosome I"/>
</dbReference>
<dbReference type="InterPro" id="IPR029787">
    <property type="entry name" value="Nucleotide_cyclase"/>
</dbReference>
<dbReference type="GO" id="GO:0035556">
    <property type="term" value="P:intracellular signal transduction"/>
    <property type="evidence" value="ECO:0007669"/>
    <property type="project" value="InterPro"/>
</dbReference>
<reference evidence="4" key="1">
    <citation type="submission" date="2016-10" db="EMBL/GenBank/DDBJ databases">
        <authorList>
            <person name="Varghese N."/>
            <person name="Submissions S."/>
        </authorList>
    </citation>
    <scope>NUCLEOTIDE SEQUENCE [LARGE SCALE GENOMIC DNA]</scope>
    <source>
        <strain evidence="4">DSM 45405</strain>
    </source>
</reference>
<dbReference type="STRING" id="370526.SAMN04489835_3003"/>
<dbReference type="AlphaFoldDB" id="A0A1H6KBG5"/>
<accession>A0A1H6KBG5</accession>
<dbReference type="GO" id="GO:0004016">
    <property type="term" value="F:adenylate cyclase activity"/>
    <property type="evidence" value="ECO:0007669"/>
    <property type="project" value="UniProtKB-ARBA"/>
</dbReference>
<keyword evidence="4" id="KW-1185">Reference proteome</keyword>
<dbReference type="Pfam" id="PF00211">
    <property type="entry name" value="Guanylate_cyc"/>
    <property type="match status" value="1"/>
</dbReference>
<dbReference type="SUPFAM" id="SSF55073">
    <property type="entry name" value="Nucleotide cyclase"/>
    <property type="match status" value="1"/>
</dbReference>
<feature type="domain" description="Guanylate cyclase" evidence="2">
    <location>
        <begin position="217"/>
        <end position="325"/>
    </location>
</feature>
<evidence type="ECO:0000259" key="2">
    <source>
        <dbReference type="PROSITE" id="PS50125"/>
    </source>
</evidence>
<gene>
    <name evidence="3" type="ORF">SAMN04489835_3003</name>
</gene>
<dbReference type="Pfam" id="PF16701">
    <property type="entry name" value="Ad_Cy_reg"/>
    <property type="match status" value="1"/>
</dbReference>
<dbReference type="GO" id="GO:0006171">
    <property type="term" value="P:cAMP biosynthetic process"/>
    <property type="evidence" value="ECO:0007669"/>
    <property type="project" value="TreeGrafter"/>
</dbReference>
<dbReference type="SMART" id="SM00044">
    <property type="entry name" value="CYCc"/>
    <property type="match status" value="1"/>
</dbReference>
<dbReference type="EMBL" id="LT629971">
    <property type="protein sequence ID" value="SEH69879.1"/>
    <property type="molecule type" value="Genomic_DNA"/>
</dbReference>
<name>A0A1H6KBG5_MYCRU</name>
<dbReference type="InterPro" id="IPR050697">
    <property type="entry name" value="Adenylyl/Guanylyl_Cyclase_3/4"/>
</dbReference>
<evidence type="ECO:0000313" key="3">
    <source>
        <dbReference type="EMBL" id="SEH69879.1"/>
    </source>
</evidence>
<dbReference type="InterPro" id="IPR032026">
    <property type="entry name" value="Ad_Cy_reg"/>
</dbReference>
<dbReference type="InterPro" id="IPR001054">
    <property type="entry name" value="A/G_cyclase"/>
</dbReference>
<dbReference type="PANTHER" id="PTHR43081">
    <property type="entry name" value="ADENYLATE CYCLASE, TERMINAL-DIFFERENTIATION SPECIFIC-RELATED"/>
    <property type="match status" value="1"/>
</dbReference>
<dbReference type="PANTHER" id="PTHR43081:SF19">
    <property type="entry name" value="PH-SENSITIVE ADENYLATE CYCLASE RV1264"/>
    <property type="match status" value="1"/>
</dbReference>
<dbReference type="Gene3D" id="3.30.70.1230">
    <property type="entry name" value="Nucleotide cyclase"/>
    <property type="match status" value="1"/>
</dbReference>
<organism evidence="3 4">
    <name type="scientific">Mycolicibacterium rutilum</name>
    <name type="common">Mycobacterium rutilum</name>
    <dbReference type="NCBI Taxonomy" id="370526"/>
    <lineage>
        <taxon>Bacteria</taxon>
        <taxon>Bacillati</taxon>
        <taxon>Actinomycetota</taxon>
        <taxon>Actinomycetes</taxon>
        <taxon>Mycobacteriales</taxon>
        <taxon>Mycobacteriaceae</taxon>
        <taxon>Mycolicibacterium</taxon>
    </lineage>
</organism>
<protein>
    <submittedName>
        <fullName evidence="3">Adenylate cyclase</fullName>
    </submittedName>
</protein>
<dbReference type="OrthoDB" id="310836at2"/>
<dbReference type="RefSeq" id="WP_083407816.1">
    <property type="nucleotide sequence ID" value="NZ_LT629971.1"/>
</dbReference>
<dbReference type="CDD" id="cd07302">
    <property type="entry name" value="CHD"/>
    <property type="match status" value="1"/>
</dbReference>
<evidence type="ECO:0000256" key="1">
    <source>
        <dbReference type="ARBA" id="ARBA00005381"/>
    </source>
</evidence>
<proteinExistence type="inferred from homology"/>
<sequence length="375" mass="40786">MADDPADDLDIEQSGLLDGLDGEARAQRAALIRWLLDKGITVDQIRNAFLPMLLGARQALGDDGVYVSARETSEKIGMDLGLLQRVQRAMGLPAVEDPDAAVYLRADAEVATFSQQFLEFGIEPEQLVQITRVLTEGLSKAAEVMRYAALATVFNPGASELEIARNAEALVHAASPMLGPMIQEMLRLQLRHLMETEAITASERADGQRLPGARLVTIAFADLVGFTRLGEAVPPEDLERLAQRLSDLAYEVSVPPVRFVKTIGDEVMLVSPDPVPLLDAVLRLVEQTNDDEDFPQLRVGVATGMAVSRTGDWFGSSVNLASRVTGAARPGSVLVPESTREAVDDERFAFSFAGARRLKNIKSEVKLFRVRHADG</sequence>
<comment type="similarity">
    <text evidence="1">Belongs to the adenylyl cyclase class-3 family.</text>
</comment>